<dbReference type="CDD" id="cd00093">
    <property type="entry name" value="HTH_XRE"/>
    <property type="match status" value="1"/>
</dbReference>
<dbReference type="EMBL" id="DWXZ01000056">
    <property type="protein sequence ID" value="HJB37063.1"/>
    <property type="molecule type" value="Genomic_DNA"/>
</dbReference>
<reference evidence="5" key="1">
    <citation type="journal article" date="2021" name="PeerJ">
        <title>Extensive microbial diversity within the chicken gut microbiome revealed by metagenomics and culture.</title>
        <authorList>
            <person name="Gilroy R."/>
            <person name="Ravi A."/>
            <person name="Getino M."/>
            <person name="Pursley I."/>
            <person name="Horton D.L."/>
            <person name="Alikhan N.F."/>
            <person name="Baker D."/>
            <person name="Gharbi K."/>
            <person name="Hall N."/>
            <person name="Watson M."/>
            <person name="Adriaenssens E.M."/>
            <person name="Foster-Nyarko E."/>
            <person name="Jarju S."/>
            <person name="Secka A."/>
            <person name="Antonio M."/>
            <person name="Oren A."/>
            <person name="Chaudhuri R.R."/>
            <person name="La Ragione R."/>
            <person name="Hildebrand F."/>
            <person name="Pallen M.J."/>
        </authorList>
    </citation>
    <scope>NUCLEOTIDE SEQUENCE</scope>
    <source>
        <strain evidence="5">ChiBcolR8-3208</strain>
    </source>
</reference>
<evidence type="ECO:0000256" key="3">
    <source>
        <dbReference type="ARBA" id="ARBA00023163"/>
    </source>
</evidence>
<dbReference type="Proteomes" id="UP000824214">
    <property type="component" value="Unassembled WGS sequence"/>
</dbReference>
<dbReference type="InterPro" id="IPR010982">
    <property type="entry name" value="Lambda_DNA-bd_dom_sf"/>
</dbReference>
<organism evidence="5 6">
    <name type="scientific">Candidatus Acutalibacter ornithocaccae</name>
    <dbReference type="NCBI Taxonomy" id="2838416"/>
    <lineage>
        <taxon>Bacteria</taxon>
        <taxon>Bacillati</taxon>
        <taxon>Bacillota</taxon>
        <taxon>Clostridia</taxon>
        <taxon>Eubacteriales</taxon>
        <taxon>Acutalibacteraceae</taxon>
        <taxon>Acutalibacter</taxon>
    </lineage>
</organism>
<accession>A0A9D2LXH6</accession>
<dbReference type="InterPro" id="IPR015927">
    <property type="entry name" value="Peptidase_S24_S26A/B/C"/>
</dbReference>
<sequence>MTFLEKLEALLEREHLNRRTLSLKTGIPYTTIDNWYKRSYEGLKLSTAGKLASFFGTTTDYFLREELTDPDYGKTAGFQVEFSEMGLLQKYRALDTYGKKAVEAVLDTEHDRMTHTAQREQKGWITYITCYDLAVSAGTGEPLGDTYYTTKLEIPTQRVPENAHCCLRVNGDSMEPAYKDGDIVFIQRVEDGALREGEVGIFALNGEGYIKQLGHRQLLSFNPKYPPIAVGAYDRLECQGRVLGKL</sequence>
<dbReference type="CDD" id="cd06529">
    <property type="entry name" value="S24_LexA-like"/>
    <property type="match status" value="1"/>
</dbReference>
<dbReference type="PANTHER" id="PTHR40661:SF1">
    <property type="entry name" value="HTH CRO_C1-TYPE DOMAIN-CONTAINING PROTEIN"/>
    <property type="match status" value="1"/>
</dbReference>
<evidence type="ECO:0000256" key="1">
    <source>
        <dbReference type="ARBA" id="ARBA00023015"/>
    </source>
</evidence>
<dbReference type="Gene3D" id="1.10.260.40">
    <property type="entry name" value="lambda repressor-like DNA-binding domains"/>
    <property type="match status" value="1"/>
</dbReference>
<dbReference type="PANTHER" id="PTHR40661">
    <property type="match status" value="1"/>
</dbReference>
<dbReference type="InterPro" id="IPR039418">
    <property type="entry name" value="LexA-like"/>
</dbReference>
<evidence type="ECO:0000259" key="4">
    <source>
        <dbReference type="PROSITE" id="PS50943"/>
    </source>
</evidence>
<dbReference type="SUPFAM" id="SSF51306">
    <property type="entry name" value="LexA/Signal peptidase"/>
    <property type="match status" value="1"/>
</dbReference>
<dbReference type="PROSITE" id="PS50943">
    <property type="entry name" value="HTH_CROC1"/>
    <property type="match status" value="1"/>
</dbReference>
<dbReference type="Gene3D" id="2.10.109.10">
    <property type="entry name" value="Umud Fragment, subunit A"/>
    <property type="match status" value="1"/>
</dbReference>
<proteinExistence type="predicted"/>
<dbReference type="InterPro" id="IPR001387">
    <property type="entry name" value="Cro/C1-type_HTH"/>
</dbReference>
<reference evidence="5" key="2">
    <citation type="submission" date="2021-04" db="EMBL/GenBank/DDBJ databases">
        <authorList>
            <person name="Gilroy R."/>
        </authorList>
    </citation>
    <scope>NUCLEOTIDE SEQUENCE</scope>
    <source>
        <strain evidence="5">ChiBcolR8-3208</strain>
    </source>
</reference>
<dbReference type="SUPFAM" id="SSF47413">
    <property type="entry name" value="lambda repressor-like DNA-binding domains"/>
    <property type="match status" value="1"/>
</dbReference>
<evidence type="ECO:0000313" key="6">
    <source>
        <dbReference type="Proteomes" id="UP000824214"/>
    </source>
</evidence>
<feature type="domain" description="HTH cro/C1-type" evidence="4">
    <location>
        <begin position="7"/>
        <end position="62"/>
    </location>
</feature>
<keyword evidence="3" id="KW-0804">Transcription</keyword>
<gene>
    <name evidence="5" type="ORF">H9942_03215</name>
</gene>
<dbReference type="Pfam" id="PF00717">
    <property type="entry name" value="Peptidase_S24"/>
    <property type="match status" value="1"/>
</dbReference>
<comment type="caution">
    <text evidence="5">The sequence shown here is derived from an EMBL/GenBank/DDBJ whole genome shotgun (WGS) entry which is preliminary data.</text>
</comment>
<evidence type="ECO:0000256" key="2">
    <source>
        <dbReference type="ARBA" id="ARBA00023125"/>
    </source>
</evidence>
<keyword evidence="1" id="KW-0805">Transcription regulation</keyword>
<evidence type="ECO:0000313" key="5">
    <source>
        <dbReference type="EMBL" id="HJB37063.1"/>
    </source>
</evidence>
<dbReference type="GO" id="GO:0003677">
    <property type="term" value="F:DNA binding"/>
    <property type="evidence" value="ECO:0007669"/>
    <property type="project" value="UniProtKB-KW"/>
</dbReference>
<dbReference type="AlphaFoldDB" id="A0A9D2LXH6"/>
<name>A0A9D2LXH6_9FIRM</name>
<protein>
    <submittedName>
        <fullName evidence="5">XRE family transcriptional regulator</fullName>
    </submittedName>
</protein>
<dbReference type="SMART" id="SM00530">
    <property type="entry name" value="HTH_XRE"/>
    <property type="match status" value="1"/>
</dbReference>
<keyword evidence="2" id="KW-0238">DNA-binding</keyword>
<dbReference type="InterPro" id="IPR036286">
    <property type="entry name" value="LexA/Signal_pep-like_sf"/>
</dbReference>